<dbReference type="EMBL" id="CAJJDP010000090">
    <property type="protein sequence ID" value="CAD8187688.1"/>
    <property type="molecule type" value="Genomic_DNA"/>
</dbReference>
<protein>
    <submittedName>
        <fullName evidence="1">Uncharacterized protein</fullName>
    </submittedName>
</protein>
<proteinExistence type="predicted"/>
<comment type="caution">
    <text evidence="1">The sequence shown here is derived from an EMBL/GenBank/DDBJ whole genome shotgun (WGS) entry which is preliminary data.</text>
</comment>
<sequence length="306" mass="37399">METRTVQPILDKIYFLKIFNLFDIQTYQEDSKGKFQIYKQNTNLIINLSSQLIQCSVMQQIKSQSSKLYFLFGYLNYQKLDCTLKYFVRSILITCQHYNYFLTPLLFLSLAELFIKFVQIQLNQKKFQLIRDCTKSYSKQLGCYIQNPTVYQKYLIEKFLRFYPDFNFNHNCYWILCSCTQFSQLLYQYQMSINQRIDILSFLRQVLFLQSIFKTRKYYNQNYFSQQVQSKLNQSITIMISQKNLIIDYIRNISIHFYAYFIPIYFRLQQFFQEKKRLFLAGSMQQFYLQAYKSNQQRFDKEEQIF</sequence>
<evidence type="ECO:0000313" key="2">
    <source>
        <dbReference type="Proteomes" id="UP000683925"/>
    </source>
</evidence>
<organism evidence="1 2">
    <name type="scientific">Paramecium octaurelia</name>
    <dbReference type="NCBI Taxonomy" id="43137"/>
    <lineage>
        <taxon>Eukaryota</taxon>
        <taxon>Sar</taxon>
        <taxon>Alveolata</taxon>
        <taxon>Ciliophora</taxon>
        <taxon>Intramacronucleata</taxon>
        <taxon>Oligohymenophorea</taxon>
        <taxon>Peniculida</taxon>
        <taxon>Parameciidae</taxon>
        <taxon>Paramecium</taxon>
    </lineage>
</organism>
<keyword evidence="2" id="KW-1185">Reference proteome</keyword>
<evidence type="ECO:0000313" key="1">
    <source>
        <dbReference type="EMBL" id="CAD8187688.1"/>
    </source>
</evidence>
<gene>
    <name evidence="1" type="ORF">POCTA_138.1.T0910006</name>
</gene>
<accession>A0A8S1WBQ5</accession>
<dbReference type="AlphaFoldDB" id="A0A8S1WBQ5"/>
<dbReference type="Proteomes" id="UP000683925">
    <property type="component" value="Unassembled WGS sequence"/>
</dbReference>
<name>A0A8S1WBQ5_PAROT</name>
<reference evidence="1" key="1">
    <citation type="submission" date="2021-01" db="EMBL/GenBank/DDBJ databases">
        <authorList>
            <consortium name="Genoscope - CEA"/>
            <person name="William W."/>
        </authorList>
    </citation>
    <scope>NUCLEOTIDE SEQUENCE</scope>
</reference>